<dbReference type="AlphaFoldDB" id="A0A1K1LC76"/>
<evidence type="ECO:0000313" key="4">
    <source>
        <dbReference type="EMBL" id="SFV72309.1"/>
    </source>
</evidence>
<sequence>MKDSRCLRIPCLSCLLLCLLLTGGCGSRTSGHAAPPPEAALPPVPLRPGTGILSHEYQEQTVLPRMVRVASLPQKKAPGEARPAAAAVAAPRTMTVAAVSAADRGGRQSSAVAPVRHASFHPPSAPVIPDDIVPPAPEEWRRLAREAEEIFGLDAGLVLAVIQAESSFDHTAVSPVGAQGAMQIMPHTQEELGLIDPFDPRANVYAGSQYLMHQLQRFGSVELALAAYNAGPGSVEQYGGIPPFPETQEFVRRVLVYWNRNLPGDQPAHS</sequence>
<comment type="similarity">
    <text evidence="1">Belongs to the transglycosylase Slt family.</text>
</comment>
<dbReference type="Proteomes" id="UP000186323">
    <property type="component" value="Chromosome I"/>
</dbReference>
<keyword evidence="4" id="KW-0378">Hydrolase</keyword>
<dbReference type="KEGG" id="dpg:DESPIGER_0419"/>
<dbReference type="SUPFAM" id="SSF53955">
    <property type="entry name" value="Lysozyme-like"/>
    <property type="match status" value="1"/>
</dbReference>
<organism evidence="4 5">
    <name type="scientific">Desulfovibrio piger</name>
    <dbReference type="NCBI Taxonomy" id="901"/>
    <lineage>
        <taxon>Bacteria</taxon>
        <taxon>Pseudomonadati</taxon>
        <taxon>Thermodesulfobacteriota</taxon>
        <taxon>Desulfovibrionia</taxon>
        <taxon>Desulfovibrionales</taxon>
        <taxon>Desulfovibrionaceae</taxon>
        <taxon>Desulfovibrio</taxon>
    </lineage>
</organism>
<dbReference type="GO" id="GO:0016798">
    <property type="term" value="F:hydrolase activity, acting on glycosyl bonds"/>
    <property type="evidence" value="ECO:0007669"/>
    <property type="project" value="UniProtKB-KW"/>
</dbReference>
<dbReference type="EMBL" id="LT630450">
    <property type="protein sequence ID" value="SFV72309.1"/>
    <property type="molecule type" value="Genomic_DNA"/>
</dbReference>
<keyword evidence="5" id="KW-1185">Reference proteome</keyword>
<feature type="domain" description="Transglycosylase SLT" evidence="3">
    <location>
        <begin position="143"/>
        <end position="246"/>
    </location>
</feature>
<dbReference type="RefSeq" id="WP_231927609.1">
    <property type="nucleotide sequence ID" value="NZ_CALUWT010000029.1"/>
</dbReference>
<dbReference type="Gene3D" id="1.10.530.10">
    <property type="match status" value="1"/>
</dbReference>
<proteinExistence type="inferred from homology"/>
<dbReference type="Pfam" id="PF01464">
    <property type="entry name" value="SLT"/>
    <property type="match status" value="1"/>
</dbReference>
<dbReference type="EC" id="3.2.1.-" evidence="4"/>
<keyword evidence="2" id="KW-0732">Signal</keyword>
<feature type="signal peptide" evidence="2">
    <location>
        <begin position="1"/>
        <end position="33"/>
    </location>
</feature>
<accession>A0A1K1LC76</accession>
<evidence type="ECO:0000256" key="2">
    <source>
        <dbReference type="SAM" id="SignalP"/>
    </source>
</evidence>
<dbReference type="PANTHER" id="PTHR37423:SF2">
    <property type="entry name" value="MEMBRANE-BOUND LYTIC MUREIN TRANSGLYCOSYLASE C"/>
    <property type="match status" value="1"/>
</dbReference>
<keyword evidence="4" id="KW-0326">Glycosidase</keyword>
<gene>
    <name evidence="4" type="ORF">DESPIGER_0419</name>
</gene>
<feature type="chain" id="PRO_5012701574" evidence="2">
    <location>
        <begin position="34"/>
        <end position="270"/>
    </location>
</feature>
<evidence type="ECO:0000259" key="3">
    <source>
        <dbReference type="Pfam" id="PF01464"/>
    </source>
</evidence>
<protein>
    <submittedName>
        <fullName evidence="4">Membrane-bound lytic murein transglycosylase D</fullName>
        <ecNumber evidence="4">3.2.1.-</ecNumber>
    </submittedName>
</protein>
<name>A0A1K1LC76_9BACT</name>
<evidence type="ECO:0000256" key="1">
    <source>
        <dbReference type="ARBA" id="ARBA00007734"/>
    </source>
</evidence>
<dbReference type="InterPro" id="IPR008258">
    <property type="entry name" value="Transglycosylase_SLT_dom_1"/>
</dbReference>
<evidence type="ECO:0000313" key="5">
    <source>
        <dbReference type="Proteomes" id="UP000186323"/>
    </source>
</evidence>
<dbReference type="PANTHER" id="PTHR37423">
    <property type="entry name" value="SOLUBLE LYTIC MUREIN TRANSGLYCOSYLASE-RELATED"/>
    <property type="match status" value="1"/>
</dbReference>
<dbReference type="PROSITE" id="PS51257">
    <property type="entry name" value="PROKAR_LIPOPROTEIN"/>
    <property type="match status" value="1"/>
</dbReference>
<dbReference type="InterPro" id="IPR023346">
    <property type="entry name" value="Lysozyme-like_dom_sf"/>
</dbReference>
<reference evidence="5" key="1">
    <citation type="submission" date="2016-10" db="EMBL/GenBank/DDBJ databases">
        <authorList>
            <person name="Wegmann U."/>
        </authorList>
    </citation>
    <scope>NUCLEOTIDE SEQUENCE [LARGE SCALE GENOMIC DNA]</scope>
</reference>
<dbReference type="CDD" id="cd00254">
    <property type="entry name" value="LT-like"/>
    <property type="match status" value="1"/>
</dbReference>